<keyword evidence="2" id="KW-1185">Reference proteome</keyword>
<dbReference type="Proteomes" id="UP000054481">
    <property type="component" value="Unassembled WGS sequence"/>
</dbReference>
<proteinExistence type="predicted"/>
<dbReference type="EMBL" id="KQ030512">
    <property type="protein sequence ID" value="KJZ76296.1"/>
    <property type="molecule type" value="Genomic_DNA"/>
</dbReference>
<reference evidence="1 2" key="1">
    <citation type="journal article" date="2014" name="Genome Biol. Evol.">
        <title>Comparative genomics and transcriptomics analyses reveal divergent lifestyle features of nematode endoparasitic fungus Hirsutella minnesotensis.</title>
        <authorList>
            <person name="Lai Y."/>
            <person name="Liu K."/>
            <person name="Zhang X."/>
            <person name="Zhang X."/>
            <person name="Li K."/>
            <person name="Wang N."/>
            <person name="Shu C."/>
            <person name="Wu Y."/>
            <person name="Wang C."/>
            <person name="Bushley K.E."/>
            <person name="Xiang M."/>
            <person name="Liu X."/>
        </authorList>
    </citation>
    <scope>NUCLEOTIDE SEQUENCE [LARGE SCALE GENOMIC DNA]</scope>
    <source>
        <strain evidence="1 2">3608</strain>
    </source>
</reference>
<sequence length="85" mass="9540">MPVCTACLWSSAWKHRESTHPLAIRDLLLRHWPTLCLGKNRSFPSSVLTTQEASFASAQQAYPTPGQEYCISSEQASRRVTCRTS</sequence>
<accession>A0A0F7ZLD9</accession>
<protein>
    <submittedName>
        <fullName evidence="1">Uncharacterized protein</fullName>
    </submittedName>
</protein>
<gene>
    <name evidence="1" type="ORF">HIM_04378</name>
</gene>
<name>A0A0F7ZLD9_9HYPO</name>
<evidence type="ECO:0000313" key="1">
    <source>
        <dbReference type="EMBL" id="KJZ76296.1"/>
    </source>
</evidence>
<organism evidence="1 2">
    <name type="scientific">Hirsutella minnesotensis 3608</name>
    <dbReference type="NCBI Taxonomy" id="1043627"/>
    <lineage>
        <taxon>Eukaryota</taxon>
        <taxon>Fungi</taxon>
        <taxon>Dikarya</taxon>
        <taxon>Ascomycota</taxon>
        <taxon>Pezizomycotina</taxon>
        <taxon>Sordariomycetes</taxon>
        <taxon>Hypocreomycetidae</taxon>
        <taxon>Hypocreales</taxon>
        <taxon>Ophiocordycipitaceae</taxon>
        <taxon>Hirsutella</taxon>
    </lineage>
</organism>
<dbReference type="AlphaFoldDB" id="A0A0F7ZLD9"/>
<evidence type="ECO:0000313" key="2">
    <source>
        <dbReference type="Proteomes" id="UP000054481"/>
    </source>
</evidence>